<keyword evidence="2" id="KW-1185">Reference proteome</keyword>
<comment type="caution">
    <text evidence="1">The sequence shown here is derived from an EMBL/GenBank/DDBJ whole genome shotgun (WGS) entry which is preliminary data.</text>
</comment>
<proteinExistence type="predicted"/>
<name>A0A8T2CIH6_ARASU</name>
<dbReference type="OrthoDB" id="10685695at2759"/>
<gene>
    <name evidence="1" type="ORF">ISN44_As06g023230</name>
</gene>
<sequence length="819" mass="96087">MAETRSTSHNKLIPMKYSWEEINTRREAGLCIFCDEQETPDHHLKHRRLRLVMVDLAYTSLGDVENLDSDLKAEVNEVAEIEVKTEVATKSIEKLVHEAFSDDESTPQFQVPIANSEILKSIEPTEVNLGLENLESLVINENLEQGWVKQTSNKRFEVEDDVDRDQKVFITKICSAHQVFGKTSQHEEKLDIKKRAKGFKSWMFKFKAAKRKIRKQDNKGWSQTWSRKMSWRKNKTTKLQFVSQYVQFKYSQYKIKRDEKILLNNWLSQVLFLQKHHGYFSRKDYQLTSEKFIQQRVFSFNSCMTYYFTVWHCWKIKTMVFVEMGGDHWSWMVLVRKSATSSFLLLLYDQRMAPNVDTMLLGTKPLQKGFTNWGRREGLRKHKKLNDDGELHITLKAKRKVVRPYPKLIYFTRVFDMGERDKMFTLMSFFLLSNGKDNSLCDKVLIQQLEWGDCAENLTRDVLKTTSSPKKLFQATMVMSKTDLFCNDESNFVFEALSSEILKNTRYRLYGGINFAALQPVDVFKVLERVDINAQSTALKMKLVAGQVCDRMLHGGHSLQHRRKKGKGSKSWKFKFKQRKQQQDRSQFSTQFIFGMMAFHVWHKWKSAVIEAKMMGTNTKSLCNEESVYILEDLSAAILEKNQSQIYCGIDCDDFQCDVFRFWEFTAFDKIPLGRKVLTKGRKKMFYKSRRSKFKHRVASRGLQSGFEIWFWRLVIYKLGGKAKTFTAMCQCVDQLVKMESAKDVTQSQTFDPGIGLESQETLRSLFQAELLQWFSPNGFMTLWRKPHRSCLYLAVTISRLTLWSRFFEEGRFDIGKEV</sequence>
<protein>
    <submittedName>
        <fullName evidence="1">Uncharacterized protein</fullName>
    </submittedName>
</protein>
<organism evidence="1 2">
    <name type="scientific">Arabidopsis suecica</name>
    <name type="common">Swedish thale-cress</name>
    <name type="synonym">Cardaminopsis suecica</name>
    <dbReference type="NCBI Taxonomy" id="45249"/>
    <lineage>
        <taxon>Eukaryota</taxon>
        <taxon>Viridiplantae</taxon>
        <taxon>Streptophyta</taxon>
        <taxon>Embryophyta</taxon>
        <taxon>Tracheophyta</taxon>
        <taxon>Spermatophyta</taxon>
        <taxon>Magnoliopsida</taxon>
        <taxon>eudicotyledons</taxon>
        <taxon>Gunneridae</taxon>
        <taxon>Pentapetalae</taxon>
        <taxon>rosids</taxon>
        <taxon>malvids</taxon>
        <taxon>Brassicales</taxon>
        <taxon>Brassicaceae</taxon>
        <taxon>Camelineae</taxon>
        <taxon>Arabidopsis</taxon>
    </lineage>
</organism>
<dbReference type="AlphaFoldDB" id="A0A8T2CIH6"/>
<evidence type="ECO:0000313" key="2">
    <source>
        <dbReference type="Proteomes" id="UP000694251"/>
    </source>
</evidence>
<reference evidence="1 2" key="1">
    <citation type="submission" date="2020-12" db="EMBL/GenBank/DDBJ databases">
        <title>Concerted genomic and epigenomic changes stabilize Arabidopsis allopolyploids.</title>
        <authorList>
            <person name="Chen Z."/>
        </authorList>
    </citation>
    <scope>NUCLEOTIDE SEQUENCE [LARGE SCALE GENOMIC DNA]</scope>
    <source>
        <strain evidence="1">As9502</strain>
        <tissue evidence="1">Leaf</tissue>
    </source>
</reference>
<dbReference type="EMBL" id="JAEFBJ010000006">
    <property type="protein sequence ID" value="KAG7598022.1"/>
    <property type="molecule type" value="Genomic_DNA"/>
</dbReference>
<evidence type="ECO:0000313" key="1">
    <source>
        <dbReference type="EMBL" id="KAG7598022.1"/>
    </source>
</evidence>
<accession>A0A8T2CIH6</accession>
<dbReference type="Proteomes" id="UP000694251">
    <property type="component" value="Chromosome 6"/>
</dbReference>